<keyword evidence="1 7" id="KW-0489">Methyltransferase</keyword>
<evidence type="ECO:0000313" key="7">
    <source>
        <dbReference type="EMBL" id="SKA07346.1"/>
    </source>
</evidence>
<sequence length="436" mass="49435">MNTLVALCAIGAEKILGNEIKLLGYRLAGNAPGRVFFEGDDDALFRANLCLRTADRVYLLMARYKAEDFDQLFDGVYSVNWQDFFKKDTKVTVDKVRSYKSRLNSEHSVQGMVQKAIYKKLGDRWNMSSLPETGEKSDVRVYLDNDEALILLDLSGLPLHKRGYRTDGGMAPLRETTAAVLLQMSMWKRKIPFHDPFCGSGTLPIEATLFAFNVAPGFGRRFALENLPIFNRERAVEIKNAEAAKIRTDVEVRITGTDIDPSAVERARLNAEHACVTAGRALKAIGVDAHLWRPDFQVSDFKDIEAPYENGMIICNPPYGERLGDEQQAAELYSSMKSLFEDFKGWQIGVITAHKEFQENVGRYATTLKSIKSGNLDTTFYLYNGTEKEKKRGVRPVDFNSDRKKSGEWKNSPKKQNKKSFAPRERKNENSDKEYF</sequence>
<dbReference type="InterPro" id="IPR004114">
    <property type="entry name" value="THUMP_dom"/>
</dbReference>
<dbReference type="PANTHER" id="PTHR47313:SF1">
    <property type="entry name" value="RIBOSOMAL RNA LARGE SUBUNIT METHYLTRANSFERASE K_L"/>
    <property type="match status" value="1"/>
</dbReference>
<proteinExistence type="predicted"/>
<evidence type="ECO:0000256" key="3">
    <source>
        <dbReference type="SAM" id="MobiDB-lite"/>
    </source>
</evidence>
<dbReference type="STRING" id="225004.SAMN02745152_02115"/>
<keyword evidence="2" id="KW-0808">Transferase</keyword>
<dbReference type="PANTHER" id="PTHR47313">
    <property type="entry name" value="RIBOSOMAL RNA LARGE SUBUNIT METHYLTRANSFERASE K/L"/>
    <property type="match status" value="1"/>
</dbReference>
<name>A0A1T4QUR1_9SPIR</name>
<dbReference type="RefSeq" id="WP_078931847.1">
    <property type="nucleotide sequence ID" value="NZ_FUXC01000018.1"/>
</dbReference>
<evidence type="ECO:0000313" key="8">
    <source>
        <dbReference type="Proteomes" id="UP000190395"/>
    </source>
</evidence>
<dbReference type="InterPro" id="IPR054170">
    <property type="entry name" value="RlmL_1st"/>
</dbReference>
<protein>
    <submittedName>
        <fullName evidence="7">Putative N6-adenine-specific DNA methylase</fullName>
    </submittedName>
</protein>
<dbReference type="PROSITE" id="PS00092">
    <property type="entry name" value="N6_MTASE"/>
    <property type="match status" value="1"/>
</dbReference>
<evidence type="ECO:0000256" key="1">
    <source>
        <dbReference type="ARBA" id="ARBA00022603"/>
    </source>
</evidence>
<dbReference type="GeneID" id="303368327"/>
<gene>
    <name evidence="7" type="ORF">SAMN02745152_02115</name>
</gene>
<dbReference type="InterPro" id="IPR029063">
    <property type="entry name" value="SAM-dependent_MTases_sf"/>
</dbReference>
<dbReference type="Gene3D" id="3.30.2130.30">
    <property type="match status" value="1"/>
</dbReference>
<dbReference type="GO" id="GO:0003723">
    <property type="term" value="F:RNA binding"/>
    <property type="evidence" value="ECO:0007669"/>
    <property type="project" value="InterPro"/>
</dbReference>
<dbReference type="GO" id="GO:0070043">
    <property type="term" value="F:rRNA (guanine-N7-)-methyltransferase activity"/>
    <property type="evidence" value="ECO:0007669"/>
    <property type="project" value="TreeGrafter"/>
</dbReference>
<organism evidence="7 8">
    <name type="scientific">Treponema berlinense</name>
    <dbReference type="NCBI Taxonomy" id="225004"/>
    <lineage>
        <taxon>Bacteria</taxon>
        <taxon>Pseudomonadati</taxon>
        <taxon>Spirochaetota</taxon>
        <taxon>Spirochaetia</taxon>
        <taxon>Spirochaetales</taxon>
        <taxon>Treponemataceae</taxon>
        <taxon>Treponema</taxon>
    </lineage>
</organism>
<dbReference type="Pfam" id="PF02926">
    <property type="entry name" value="THUMP"/>
    <property type="match status" value="1"/>
</dbReference>
<dbReference type="GO" id="GO:0008990">
    <property type="term" value="F:rRNA (guanine-N2-)-methyltransferase activity"/>
    <property type="evidence" value="ECO:0007669"/>
    <property type="project" value="TreeGrafter"/>
</dbReference>
<dbReference type="InterPro" id="IPR000241">
    <property type="entry name" value="RlmKL-like_Mtase"/>
</dbReference>
<evidence type="ECO:0000259" key="6">
    <source>
        <dbReference type="Pfam" id="PF22020"/>
    </source>
</evidence>
<dbReference type="EMBL" id="FUXC01000018">
    <property type="protein sequence ID" value="SKA07346.1"/>
    <property type="molecule type" value="Genomic_DNA"/>
</dbReference>
<feature type="domain" description="THUMP" evidence="5">
    <location>
        <begin position="67"/>
        <end position="153"/>
    </location>
</feature>
<reference evidence="7 8" key="1">
    <citation type="submission" date="2017-02" db="EMBL/GenBank/DDBJ databases">
        <authorList>
            <person name="Peterson S.W."/>
        </authorList>
    </citation>
    <scope>NUCLEOTIDE SEQUENCE [LARGE SCALE GENOMIC DNA]</scope>
    <source>
        <strain evidence="7 8">ATCC BAA-909</strain>
    </source>
</reference>
<dbReference type="InterPro" id="IPR053943">
    <property type="entry name" value="RlmKL-like_Mtase_CS"/>
</dbReference>
<dbReference type="PROSITE" id="PS01261">
    <property type="entry name" value="UPF0020"/>
    <property type="match status" value="1"/>
</dbReference>
<dbReference type="OrthoDB" id="9809404at2"/>
<dbReference type="AlphaFoldDB" id="A0A1T4QUR1"/>
<dbReference type="Proteomes" id="UP000190395">
    <property type="component" value="Unassembled WGS sequence"/>
</dbReference>
<accession>A0A1T4QUR1</accession>
<feature type="domain" description="Ribosomal RNA large subunit methyltransferase K/L-like methyltransferase" evidence="4">
    <location>
        <begin position="162"/>
        <end position="379"/>
    </location>
</feature>
<evidence type="ECO:0000259" key="4">
    <source>
        <dbReference type="Pfam" id="PF01170"/>
    </source>
</evidence>
<dbReference type="InterPro" id="IPR002052">
    <property type="entry name" value="DNA_methylase_N6_adenine_CS"/>
</dbReference>
<dbReference type="CDD" id="cd11715">
    <property type="entry name" value="THUMP_AdoMetMT"/>
    <property type="match status" value="1"/>
</dbReference>
<dbReference type="Pfam" id="PF01170">
    <property type="entry name" value="UPF0020"/>
    <property type="match status" value="1"/>
</dbReference>
<dbReference type="Pfam" id="PF22020">
    <property type="entry name" value="RlmL_1st"/>
    <property type="match status" value="1"/>
</dbReference>
<keyword evidence="8" id="KW-1185">Reference proteome</keyword>
<dbReference type="SUPFAM" id="SSF53335">
    <property type="entry name" value="S-adenosyl-L-methionine-dependent methyltransferases"/>
    <property type="match status" value="1"/>
</dbReference>
<feature type="domain" description="RlmL ferredoxin-like" evidence="6">
    <location>
        <begin position="3"/>
        <end position="58"/>
    </location>
</feature>
<evidence type="ECO:0000259" key="5">
    <source>
        <dbReference type="Pfam" id="PF02926"/>
    </source>
</evidence>
<feature type="region of interest" description="Disordered" evidence="3">
    <location>
        <begin position="390"/>
        <end position="436"/>
    </location>
</feature>
<feature type="compositionally biased region" description="Basic and acidic residues" evidence="3">
    <location>
        <begin position="422"/>
        <end position="436"/>
    </location>
</feature>
<evidence type="ECO:0000256" key="2">
    <source>
        <dbReference type="ARBA" id="ARBA00022679"/>
    </source>
</evidence>
<dbReference type="Gene3D" id="3.40.50.150">
    <property type="entry name" value="Vaccinia Virus protein VP39"/>
    <property type="match status" value="1"/>
</dbReference>